<dbReference type="SUPFAM" id="SSF53474">
    <property type="entry name" value="alpha/beta-Hydrolases"/>
    <property type="match status" value="1"/>
</dbReference>
<evidence type="ECO:0000259" key="2">
    <source>
        <dbReference type="Pfam" id="PF12146"/>
    </source>
</evidence>
<evidence type="ECO:0000313" key="3">
    <source>
        <dbReference type="EMBL" id="SVA66582.1"/>
    </source>
</evidence>
<dbReference type="InterPro" id="IPR029058">
    <property type="entry name" value="AB_hydrolase_fold"/>
</dbReference>
<feature type="domain" description="Serine aminopeptidase S33" evidence="2">
    <location>
        <begin position="47"/>
        <end position="130"/>
    </location>
</feature>
<keyword evidence="1" id="KW-0378">Hydrolase</keyword>
<gene>
    <name evidence="3" type="ORF">METZ01_LOCUS119436</name>
</gene>
<sequence length="248" mass="28193">MENKVNQLISSFNEEIAYCFDNLNSEITIFFFGGYSSDMTGTKATALSNWSMENKYNFTRFDYSGHGKSGGNFEEGSITKWSVEANEIFQKFQNKQNIIIGSSMGGWISLIVAKKNTETIHGLVGIASAPDFVVGEWNRLSKEQKDKIKKEGKIVINWDDYEEDYIITYKFLEDGMKNMLLKDTIPITCPIRLLHGKLDKVISTSVSQTIIEKIESKNKDLVIIDDGDHSLSRQSDLNLLFKKIEELI</sequence>
<dbReference type="InterPro" id="IPR052382">
    <property type="entry name" value="ABHD10_acyl-thioesterase"/>
</dbReference>
<dbReference type="PANTHER" id="PTHR16138:SF7">
    <property type="entry name" value="PALMITOYL-PROTEIN THIOESTERASE ABHD10, MITOCHONDRIAL"/>
    <property type="match status" value="1"/>
</dbReference>
<dbReference type="GO" id="GO:0004553">
    <property type="term" value="F:hydrolase activity, hydrolyzing O-glycosyl compounds"/>
    <property type="evidence" value="ECO:0007669"/>
    <property type="project" value="TreeGrafter"/>
</dbReference>
<dbReference type="Pfam" id="PF12146">
    <property type="entry name" value="Hydrolase_4"/>
    <property type="match status" value="1"/>
</dbReference>
<evidence type="ECO:0000256" key="1">
    <source>
        <dbReference type="ARBA" id="ARBA00022801"/>
    </source>
</evidence>
<accession>A0A381XQ17</accession>
<dbReference type="EMBL" id="UINC01015891">
    <property type="protein sequence ID" value="SVA66582.1"/>
    <property type="molecule type" value="Genomic_DNA"/>
</dbReference>
<protein>
    <recommendedName>
        <fullName evidence="2">Serine aminopeptidase S33 domain-containing protein</fullName>
    </recommendedName>
</protein>
<dbReference type="InterPro" id="IPR022742">
    <property type="entry name" value="Hydrolase_4"/>
</dbReference>
<organism evidence="3">
    <name type="scientific">marine metagenome</name>
    <dbReference type="NCBI Taxonomy" id="408172"/>
    <lineage>
        <taxon>unclassified sequences</taxon>
        <taxon>metagenomes</taxon>
        <taxon>ecological metagenomes</taxon>
    </lineage>
</organism>
<dbReference type="GO" id="GO:0005739">
    <property type="term" value="C:mitochondrion"/>
    <property type="evidence" value="ECO:0007669"/>
    <property type="project" value="TreeGrafter"/>
</dbReference>
<dbReference type="AlphaFoldDB" id="A0A381XQ17"/>
<dbReference type="PANTHER" id="PTHR16138">
    <property type="entry name" value="MYCOPHENOLIC ACID ACYL-GLUCURONIDE ESTERASE, MITOCHONDRIAL"/>
    <property type="match status" value="1"/>
</dbReference>
<name>A0A381XQ17_9ZZZZ</name>
<dbReference type="Gene3D" id="3.40.50.1820">
    <property type="entry name" value="alpha/beta hydrolase"/>
    <property type="match status" value="1"/>
</dbReference>
<dbReference type="GO" id="GO:0008474">
    <property type="term" value="F:palmitoyl-(protein) hydrolase activity"/>
    <property type="evidence" value="ECO:0007669"/>
    <property type="project" value="TreeGrafter"/>
</dbReference>
<proteinExistence type="predicted"/>
<reference evidence="3" key="1">
    <citation type="submission" date="2018-05" db="EMBL/GenBank/DDBJ databases">
        <authorList>
            <person name="Lanie J.A."/>
            <person name="Ng W.-L."/>
            <person name="Kazmierczak K.M."/>
            <person name="Andrzejewski T.M."/>
            <person name="Davidsen T.M."/>
            <person name="Wayne K.J."/>
            <person name="Tettelin H."/>
            <person name="Glass J.I."/>
            <person name="Rusch D."/>
            <person name="Podicherti R."/>
            <person name="Tsui H.-C.T."/>
            <person name="Winkler M.E."/>
        </authorList>
    </citation>
    <scope>NUCLEOTIDE SEQUENCE</scope>
</reference>